<evidence type="ECO:0000313" key="3">
    <source>
        <dbReference type="EMBL" id="SCL43333.1"/>
    </source>
</evidence>
<name>A0A1C6RH78_9ACTN</name>
<evidence type="ECO:0000256" key="1">
    <source>
        <dbReference type="SAM" id="MobiDB-lite"/>
    </source>
</evidence>
<gene>
    <name evidence="2" type="ORF">GA0074692_0033</name>
    <name evidence="3" type="ORF">GA0074692_6826</name>
</gene>
<protein>
    <submittedName>
        <fullName evidence="2">Uncharacterized protein</fullName>
    </submittedName>
</protein>
<dbReference type="EMBL" id="FMHW01000001">
    <property type="protein sequence ID" value="SCL16453.1"/>
    <property type="molecule type" value="Genomic_DNA"/>
</dbReference>
<evidence type="ECO:0000313" key="4">
    <source>
        <dbReference type="Proteomes" id="UP000198959"/>
    </source>
</evidence>
<dbReference type="EMBL" id="FMHW01000004">
    <property type="protein sequence ID" value="SCL43333.1"/>
    <property type="molecule type" value="Genomic_DNA"/>
</dbReference>
<keyword evidence="4" id="KW-1185">Reference proteome</keyword>
<dbReference type="Proteomes" id="UP000198959">
    <property type="component" value="Unassembled WGS sequence"/>
</dbReference>
<feature type="region of interest" description="Disordered" evidence="1">
    <location>
        <begin position="1"/>
        <end position="24"/>
    </location>
</feature>
<dbReference type="RefSeq" id="WP_091638484.1">
    <property type="nucleotide sequence ID" value="NZ_FMHW01000001.1"/>
</dbReference>
<accession>A0A1C6RH78</accession>
<dbReference type="AlphaFoldDB" id="A0A1C6RH78"/>
<reference evidence="4" key="1">
    <citation type="submission" date="2016-06" db="EMBL/GenBank/DDBJ databases">
        <authorList>
            <person name="Varghese N."/>
            <person name="Submissions Spin"/>
        </authorList>
    </citation>
    <scope>NUCLEOTIDE SEQUENCE [LARGE SCALE GENOMIC DNA]</scope>
    <source>
        <strain evidence="4">DSM 43817</strain>
    </source>
</reference>
<reference evidence="2" key="2">
    <citation type="submission" date="2016-06" db="EMBL/GenBank/DDBJ databases">
        <authorList>
            <person name="Kjaerup R.B."/>
            <person name="Dalgaard T.S."/>
            <person name="Juul-Madsen H.R."/>
        </authorList>
    </citation>
    <scope>NUCLEOTIDE SEQUENCE [LARGE SCALE GENOMIC DNA]</scope>
    <source>
        <strain evidence="2">DSM 43817</strain>
    </source>
</reference>
<sequence length="66" mass="7308">MSRRTIATIRRPDPHPYQESDQTPGCCHRCRLPEANGVHDQAAVAALEADRDAAQAEQLRRIGGDQ</sequence>
<proteinExistence type="predicted"/>
<organism evidence="2 4">
    <name type="scientific">Micromonospora pallida</name>
    <dbReference type="NCBI Taxonomy" id="145854"/>
    <lineage>
        <taxon>Bacteria</taxon>
        <taxon>Bacillati</taxon>
        <taxon>Actinomycetota</taxon>
        <taxon>Actinomycetes</taxon>
        <taxon>Micromonosporales</taxon>
        <taxon>Micromonosporaceae</taxon>
        <taxon>Micromonospora</taxon>
    </lineage>
</organism>
<evidence type="ECO:0000313" key="2">
    <source>
        <dbReference type="EMBL" id="SCL16453.1"/>
    </source>
</evidence>
<dbReference type="STRING" id="145854.GA0074692_0033"/>